<name>A0A0B7B377_9EUPU</name>
<evidence type="ECO:0000313" key="1">
    <source>
        <dbReference type="EMBL" id="CEK87809.1"/>
    </source>
</evidence>
<dbReference type="AlphaFoldDB" id="A0A0B7B377"/>
<dbReference type="EMBL" id="HACG01040944">
    <property type="protein sequence ID" value="CEK87809.1"/>
    <property type="molecule type" value="Transcribed_RNA"/>
</dbReference>
<organism evidence="1">
    <name type="scientific">Arion vulgaris</name>
    <dbReference type="NCBI Taxonomy" id="1028688"/>
    <lineage>
        <taxon>Eukaryota</taxon>
        <taxon>Metazoa</taxon>
        <taxon>Spiralia</taxon>
        <taxon>Lophotrochozoa</taxon>
        <taxon>Mollusca</taxon>
        <taxon>Gastropoda</taxon>
        <taxon>Heterobranchia</taxon>
        <taxon>Euthyneura</taxon>
        <taxon>Panpulmonata</taxon>
        <taxon>Eupulmonata</taxon>
        <taxon>Stylommatophora</taxon>
        <taxon>Helicina</taxon>
        <taxon>Arionoidea</taxon>
        <taxon>Arionidae</taxon>
        <taxon>Arion</taxon>
    </lineage>
</organism>
<gene>
    <name evidence="1" type="primary">ORF161514</name>
    <name evidence="2" type="synonym">ORF161526</name>
</gene>
<feature type="non-terminal residue" evidence="1">
    <location>
        <position position="1"/>
    </location>
</feature>
<proteinExistence type="predicted"/>
<reference evidence="1" key="1">
    <citation type="submission" date="2014-12" db="EMBL/GenBank/DDBJ databases">
        <title>Insight into the proteome of Arion vulgaris.</title>
        <authorList>
            <person name="Aradska J."/>
            <person name="Bulat T."/>
            <person name="Smidak R."/>
            <person name="Sarate P."/>
            <person name="Gangsoo J."/>
            <person name="Sialana F."/>
            <person name="Bilban M."/>
            <person name="Lubec G."/>
        </authorList>
    </citation>
    <scope>NUCLEOTIDE SEQUENCE</scope>
    <source>
        <tissue evidence="1">Skin</tissue>
    </source>
</reference>
<accession>A0A0B7B377</accession>
<evidence type="ECO:0000313" key="2">
    <source>
        <dbReference type="EMBL" id="CEK87812.1"/>
    </source>
</evidence>
<dbReference type="EMBL" id="HACG01040947">
    <property type="protein sequence ID" value="CEK87812.1"/>
    <property type="molecule type" value="Transcribed_RNA"/>
</dbReference>
<protein>
    <submittedName>
        <fullName evidence="1">Uncharacterized protein</fullName>
    </submittedName>
</protein>
<sequence length="52" mass="5414">QTRQLASGSPKNYFSGRLGVTTCCLSGHQGENSLAGHAPMSADTGIELLTYS</sequence>